<sequence>MSSTATAPSRRSSTEMPTRGDLFEFISAHGERFVASHVRQSREKGLLQIIPMEKTDEDGRIQRGIKVQGSKKVISVMSALEGVTMAAQKHRQDWISTVRSYNESQADLESALKEAGVDENHKNELLDNIGYGVLYPMNADIQPIQKLISTRCTSETGSRASEFLSNLQSFMDQGSRILTQSLIMTGRTDPGDILTGASKITKAKARNTKGSQARASGLYRTNDDHTDSSTVKNYRRMPSMGFVLQPRKRPGAAPPSKAAKSALGYWPSSSSACRSSKVPSDAPYYPSAPSISGGLDRSIGYMPSAPSLNAVATTGQDTPRDYYPSAPSTRRPSPNFVAEELNEDISPSTASDGSWDTVSEAPSSPAYTEVTMGKAEDVVSSATSGPVIEVGSWHPAWRPE</sequence>
<feature type="region of interest" description="Disordered" evidence="1">
    <location>
        <begin position="312"/>
        <end position="400"/>
    </location>
</feature>
<comment type="caution">
    <text evidence="2">The sequence shown here is derived from an EMBL/GenBank/DDBJ whole genome shotgun (WGS) entry which is preliminary data.</text>
</comment>
<dbReference type="EMBL" id="NIDF01000063">
    <property type="protein sequence ID" value="TYJ54363.1"/>
    <property type="molecule type" value="Genomic_DNA"/>
</dbReference>
<evidence type="ECO:0000313" key="2">
    <source>
        <dbReference type="EMBL" id="TYJ54363.1"/>
    </source>
</evidence>
<gene>
    <name evidence="2" type="ORF">B9479_005029</name>
</gene>
<accession>A0A5D3AW69</accession>
<reference evidence="2 3" key="1">
    <citation type="submission" date="2017-05" db="EMBL/GenBank/DDBJ databases">
        <title>The Genome Sequence of Tsuchiyaea wingfieldii DSM 27421.</title>
        <authorList>
            <person name="Cuomo C."/>
            <person name="Passer A."/>
            <person name="Billmyre B."/>
            <person name="Heitman J."/>
        </authorList>
    </citation>
    <scope>NUCLEOTIDE SEQUENCE [LARGE SCALE GENOMIC DNA]</scope>
    <source>
        <strain evidence="2 3">DSM 27421</strain>
    </source>
</reference>
<dbReference type="AlphaFoldDB" id="A0A5D3AW69"/>
<dbReference type="Proteomes" id="UP000322245">
    <property type="component" value="Unassembled WGS sequence"/>
</dbReference>
<feature type="compositionally biased region" description="Polar residues" evidence="1">
    <location>
        <begin position="345"/>
        <end position="366"/>
    </location>
</feature>
<feature type="region of interest" description="Disordered" evidence="1">
    <location>
        <begin position="204"/>
        <end position="232"/>
    </location>
</feature>
<evidence type="ECO:0000256" key="1">
    <source>
        <dbReference type="SAM" id="MobiDB-lite"/>
    </source>
</evidence>
<organism evidence="2 3">
    <name type="scientific">Cryptococcus floricola</name>
    <dbReference type="NCBI Taxonomy" id="2591691"/>
    <lineage>
        <taxon>Eukaryota</taxon>
        <taxon>Fungi</taxon>
        <taxon>Dikarya</taxon>
        <taxon>Basidiomycota</taxon>
        <taxon>Agaricomycotina</taxon>
        <taxon>Tremellomycetes</taxon>
        <taxon>Tremellales</taxon>
        <taxon>Cryptococcaceae</taxon>
        <taxon>Cryptococcus</taxon>
    </lineage>
</organism>
<name>A0A5D3AW69_9TREE</name>
<protein>
    <submittedName>
        <fullName evidence="2">Uncharacterized protein</fullName>
    </submittedName>
</protein>
<keyword evidence="3" id="KW-1185">Reference proteome</keyword>
<evidence type="ECO:0000313" key="3">
    <source>
        <dbReference type="Proteomes" id="UP000322245"/>
    </source>
</evidence>
<proteinExistence type="predicted"/>